<protein>
    <submittedName>
        <fullName evidence="3">Uncharacterized protein</fullName>
    </submittedName>
</protein>
<proteinExistence type="predicted"/>
<keyword evidence="2" id="KW-0812">Transmembrane</keyword>
<dbReference type="KEGG" id="syf:Synpcc7942_2549"/>
<evidence type="ECO:0000256" key="1">
    <source>
        <dbReference type="SAM" id="Coils"/>
    </source>
</evidence>
<dbReference type="PaxDb" id="1140-Synpcc7942_2549"/>
<evidence type="ECO:0000256" key="2">
    <source>
        <dbReference type="SAM" id="Phobius"/>
    </source>
</evidence>
<dbReference type="HOGENOM" id="CLU_2526306_0_0_3"/>
<feature type="transmembrane region" description="Helical" evidence="2">
    <location>
        <begin position="61"/>
        <end position="82"/>
    </location>
</feature>
<organism evidence="3 4">
    <name type="scientific">Synechococcus elongatus (strain ATCC 33912 / PCC 7942 / FACHB-805)</name>
    <name type="common">Anacystis nidulans R2</name>
    <dbReference type="NCBI Taxonomy" id="1140"/>
    <lineage>
        <taxon>Bacteria</taxon>
        <taxon>Bacillati</taxon>
        <taxon>Cyanobacteriota</taxon>
        <taxon>Cyanophyceae</taxon>
        <taxon>Synechococcales</taxon>
        <taxon>Synechococcaceae</taxon>
        <taxon>Synechococcus</taxon>
    </lineage>
</organism>
<dbReference type="RefSeq" id="WP_011378515.1">
    <property type="nucleotide sequence ID" value="NC_007604.1"/>
</dbReference>
<feature type="coiled-coil region" evidence="1">
    <location>
        <begin position="8"/>
        <end position="46"/>
    </location>
</feature>
<dbReference type="AlphaFoldDB" id="Q31K40"/>
<reference evidence="4" key="1">
    <citation type="submission" date="2005-08" db="EMBL/GenBank/DDBJ databases">
        <title>Complete sequence of chromosome 1 of Synechococcus elongatus PCC 7942.</title>
        <authorList>
            <consortium name="US DOE Joint Genome Institute"/>
            <person name="Copeland A."/>
            <person name="Lucas S."/>
            <person name="Lapidus A."/>
            <person name="Barry K."/>
            <person name="Detter J.C."/>
            <person name="Glavina T."/>
            <person name="Hammon N."/>
            <person name="Israni S."/>
            <person name="Pitluck S."/>
            <person name="Schmutz J."/>
            <person name="Larimer F."/>
            <person name="Land M."/>
            <person name="Kyrpides N."/>
            <person name="Lykidis A."/>
            <person name="Richardson P."/>
        </authorList>
    </citation>
    <scope>NUCLEOTIDE SEQUENCE [LARGE SCALE GENOMIC DNA]</scope>
    <source>
        <strain evidence="4">ATCC 33912 / PCC 7942 / FACHB-805</strain>
    </source>
</reference>
<dbReference type="EMBL" id="CP000100">
    <property type="protein sequence ID" value="ABB58579.1"/>
    <property type="molecule type" value="Genomic_DNA"/>
</dbReference>
<dbReference type="BioCyc" id="SYNEL:SYNPCC7942_2549-MONOMER"/>
<keyword evidence="2" id="KW-0472">Membrane</keyword>
<keyword evidence="1" id="KW-0175">Coiled coil</keyword>
<gene>
    <name evidence="3" type="ordered locus">Synpcc7942_2549</name>
</gene>
<keyword evidence="4" id="KW-1185">Reference proteome</keyword>
<dbReference type="Proteomes" id="UP000889800">
    <property type="component" value="Chromosome"/>
</dbReference>
<name>Q31K40_SYNE7</name>
<evidence type="ECO:0000313" key="4">
    <source>
        <dbReference type="Proteomes" id="UP000889800"/>
    </source>
</evidence>
<accession>Q31K40</accession>
<evidence type="ECO:0000313" key="3">
    <source>
        <dbReference type="EMBL" id="ABB58579.1"/>
    </source>
</evidence>
<dbReference type="GeneID" id="72431442"/>
<keyword evidence="2" id="KW-1133">Transmembrane helix</keyword>
<sequence length="84" mass="9504">MTASGERISRFEAEIAASLQRIDQLREDYQRDQARAQEQFESYQKAAQARFDLYQQTTQSLVNLAFGLIVSATIAVVVSVIFKS</sequence>